<proteinExistence type="inferred from homology"/>
<comment type="pathway">
    <text evidence="1 5">Protein modification; protein neddylation.</text>
</comment>
<protein>
    <recommendedName>
        <fullName evidence="3 5">NEDD8-activating enzyme E1 regulatory subunit</fullName>
    </recommendedName>
</protein>
<dbReference type="InterPro" id="IPR045886">
    <property type="entry name" value="ThiF/MoeB/HesA"/>
</dbReference>
<feature type="domain" description="THIF-type NAD/FAD binding fold" evidence="6">
    <location>
        <begin position="47"/>
        <end position="567"/>
    </location>
</feature>
<dbReference type="InterPro" id="IPR000594">
    <property type="entry name" value="ThiF_NAD_FAD-bd"/>
</dbReference>
<dbReference type="GO" id="GO:0019781">
    <property type="term" value="F:NEDD8 activating enzyme activity"/>
    <property type="evidence" value="ECO:0007669"/>
    <property type="project" value="UniProtKB-UniRule"/>
</dbReference>
<dbReference type="CDD" id="cd01493">
    <property type="entry name" value="APPBP1_RUB"/>
    <property type="match status" value="1"/>
</dbReference>
<evidence type="ECO:0000256" key="3">
    <source>
        <dbReference type="ARBA" id="ARBA00015407"/>
    </source>
</evidence>
<dbReference type="PANTHER" id="PTHR10953:SF29">
    <property type="entry name" value="NEDD8-ACTIVATING ENZYME E1 REGULATORY SUBUNIT"/>
    <property type="match status" value="1"/>
</dbReference>
<dbReference type="OrthoDB" id="1708823at2759"/>
<evidence type="ECO:0000313" key="7">
    <source>
        <dbReference type="EMBL" id="CAF3038829.1"/>
    </source>
</evidence>
<dbReference type="SUPFAM" id="SSF69572">
    <property type="entry name" value="Activating enzymes of the ubiquitin-like proteins"/>
    <property type="match status" value="1"/>
</dbReference>
<dbReference type="FunFam" id="3.40.50.720:FF:000475">
    <property type="entry name" value="NEDD8-activating enzyme E1 regulatory subunit"/>
    <property type="match status" value="1"/>
</dbReference>
<dbReference type="PANTHER" id="PTHR10953">
    <property type="entry name" value="UBIQUITIN-ACTIVATING ENZYME E1"/>
    <property type="match status" value="1"/>
</dbReference>
<keyword evidence="8" id="KW-1185">Reference proteome</keyword>
<evidence type="ECO:0000313" key="8">
    <source>
        <dbReference type="Proteomes" id="UP000675881"/>
    </source>
</evidence>
<dbReference type="AlphaFoldDB" id="A0A7R8D5U4"/>
<sequence>MLRARSRTPTRVSGRTYPASPPKMTSTPSPGGCPPCSPAQSEKARRYDRQLRLWGDHGQILLEKSHVCLLHANATGTEILKSLVLPGVGAFTIVDDKKVSGEDLGNNFFLEESDLDQNRGEVAARLLLELNPEVRGDCVDDCPEQILRAEPNFFLGFNIVIACEAREDTLKTISKMLWIEGIPLITVRTYGFISYIRLQIKEHTIVEAHPDNIIEDLCLDMPFPALKEFFDSQDLSKMNKKEHAHTPYVVILFKALQIWMQNQNTNKLPHNYKERNVVKGILNQLRLTNDEGIPEHEENFDEALKATNTALHNNQLSSHVIGMFKNECCDKLTSDSTDFWIICRSIRDFVQLPDNGRLPVRGIIPDMFSDTERYVTLQNIYKEKAKADANLVYKFVQEHLESVGRQSDSISETTVRLFCRNSFDLRVIRSNCSISDEYDKYESSELKTILENNSESDLVYYFILRGVDKFYTEFSSYPGSIEYLLESDISKLKNCVSKVLSDYGLSGLLGGVVKDEYIHEITRYGASEPHVMAAFIGGCAAQEVIKLLTRQYVPINNLFLYNAMKSESLTAHI</sequence>
<evidence type="ECO:0000259" key="6">
    <source>
        <dbReference type="Pfam" id="PF00899"/>
    </source>
</evidence>
<evidence type="ECO:0000256" key="1">
    <source>
        <dbReference type="ARBA" id="ARBA00005032"/>
    </source>
</evidence>
<dbReference type="EMBL" id="HG994588">
    <property type="protein sequence ID" value="CAF3038829.1"/>
    <property type="molecule type" value="Genomic_DNA"/>
</dbReference>
<dbReference type="InterPro" id="IPR030667">
    <property type="entry name" value="APP-BP1"/>
</dbReference>
<organism evidence="7 8">
    <name type="scientific">Lepeophtheirus salmonis</name>
    <name type="common">Salmon louse</name>
    <name type="synonym">Caligus salmonis</name>
    <dbReference type="NCBI Taxonomy" id="72036"/>
    <lineage>
        <taxon>Eukaryota</taxon>
        <taxon>Metazoa</taxon>
        <taxon>Ecdysozoa</taxon>
        <taxon>Arthropoda</taxon>
        <taxon>Crustacea</taxon>
        <taxon>Multicrustacea</taxon>
        <taxon>Hexanauplia</taxon>
        <taxon>Copepoda</taxon>
        <taxon>Siphonostomatoida</taxon>
        <taxon>Caligidae</taxon>
        <taxon>Lepeophtheirus</taxon>
    </lineage>
</organism>
<evidence type="ECO:0000256" key="5">
    <source>
        <dbReference type="PIRNR" id="PIRNR039099"/>
    </source>
</evidence>
<evidence type="ECO:0000256" key="4">
    <source>
        <dbReference type="ARBA" id="ARBA00022786"/>
    </source>
</evidence>
<keyword evidence="4 5" id="KW-0833">Ubl conjugation pathway</keyword>
<accession>A0A7R8D5U4</accession>
<dbReference type="UniPathway" id="UPA00885"/>
<comment type="similarity">
    <text evidence="2 5">Belongs to the ubiquitin-activating E1 family. ULA1 subfamily.</text>
</comment>
<dbReference type="Pfam" id="PF00899">
    <property type="entry name" value="ThiF"/>
    <property type="match status" value="1"/>
</dbReference>
<reference evidence="7" key="1">
    <citation type="submission" date="2021-02" db="EMBL/GenBank/DDBJ databases">
        <authorList>
            <person name="Bekaert M."/>
        </authorList>
    </citation>
    <scope>NUCLEOTIDE SEQUENCE</scope>
    <source>
        <strain evidence="7">IoA-00</strain>
    </source>
</reference>
<dbReference type="PIRSF" id="PIRSF039099">
    <property type="entry name" value="APP-BP1"/>
    <property type="match status" value="1"/>
</dbReference>
<dbReference type="GO" id="GO:0045116">
    <property type="term" value="P:protein neddylation"/>
    <property type="evidence" value="ECO:0007669"/>
    <property type="project" value="UniProtKB-UniRule"/>
</dbReference>
<name>A0A7R8D5U4_LEPSM</name>
<gene>
    <name evidence="7" type="ORF">LSAA_14657</name>
</gene>
<dbReference type="GO" id="GO:0005737">
    <property type="term" value="C:cytoplasm"/>
    <property type="evidence" value="ECO:0007669"/>
    <property type="project" value="TreeGrafter"/>
</dbReference>
<dbReference type="InterPro" id="IPR035985">
    <property type="entry name" value="Ubiquitin-activating_enz"/>
</dbReference>
<dbReference type="Proteomes" id="UP000675881">
    <property type="component" value="Chromosome 9"/>
</dbReference>
<evidence type="ECO:0000256" key="2">
    <source>
        <dbReference type="ARBA" id="ARBA00006868"/>
    </source>
</evidence>
<dbReference type="Gene3D" id="3.40.50.720">
    <property type="entry name" value="NAD(P)-binding Rossmann-like Domain"/>
    <property type="match status" value="2"/>
</dbReference>